<dbReference type="InterPro" id="IPR020843">
    <property type="entry name" value="ER"/>
</dbReference>
<evidence type="ECO:0000313" key="10">
    <source>
        <dbReference type="EMBL" id="AXC14477.1"/>
    </source>
</evidence>
<dbReference type="EC" id="1.1.1.1" evidence="3"/>
<proteinExistence type="inferred from homology"/>
<sequence>MSVIGLGAVAREFRKPLSLEQVDFADPKDGEVLVQIRATGVCHTDIHAIDGDWPVKAMLPFIPGHEGVGVVAKTGRLVRGVKEGDRVGLPWLRATCGECEWCLMGWESLCPRASYGGYSANGSFAEYALAPAAYVGHIPACLSDAEAAPILCAGLTSWKALKETEATAGQWVAISGVGGLGQLAIQYAVHMGLHVIAVDIDPQKLWRAKDLGAEITLDAKEQDVAQLVQSQVGGAHGVVVTAVSATAFHQAIGMTRRKGTCVFVGLPPGDFPAPIFDVVMKGLTIRGSLVGTREDLHEALALCAETTIRSPITTQPLLTVNDALDRLRAGQAEGRIVLTM</sequence>
<dbReference type="Gene3D" id="3.40.50.720">
    <property type="entry name" value="NAD(P)-binding Rossmann-like Domain"/>
    <property type="match status" value="1"/>
</dbReference>
<dbReference type="InterPro" id="IPR002328">
    <property type="entry name" value="ADH_Zn_CS"/>
</dbReference>
<dbReference type="Gene3D" id="3.90.180.10">
    <property type="entry name" value="Medium-chain alcohol dehydrogenases, catalytic domain"/>
    <property type="match status" value="1"/>
</dbReference>
<evidence type="ECO:0000313" key="11">
    <source>
        <dbReference type="Proteomes" id="UP000253606"/>
    </source>
</evidence>
<evidence type="ECO:0000256" key="2">
    <source>
        <dbReference type="ARBA" id="ARBA00008072"/>
    </source>
</evidence>
<dbReference type="InterPro" id="IPR013149">
    <property type="entry name" value="ADH-like_C"/>
</dbReference>
<comment type="similarity">
    <text evidence="2 8">Belongs to the zinc-containing alcohol dehydrogenase family.</text>
</comment>
<dbReference type="InterPro" id="IPR011032">
    <property type="entry name" value="GroES-like_sf"/>
</dbReference>
<dbReference type="InterPro" id="IPR013154">
    <property type="entry name" value="ADH-like_N"/>
</dbReference>
<keyword evidence="6" id="KW-0560">Oxidoreductase</keyword>
<evidence type="ECO:0000256" key="3">
    <source>
        <dbReference type="ARBA" id="ARBA00013190"/>
    </source>
</evidence>
<dbReference type="InterPro" id="IPR036291">
    <property type="entry name" value="NAD(P)-bd_dom_sf"/>
</dbReference>
<feature type="domain" description="Enoyl reductase (ER)" evidence="9">
    <location>
        <begin position="12"/>
        <end position="338"/>
    </location>
</feature>
<keyword evidence="7" id="KW-0520">NAD</keyword>
<dbReference type="PROSITE" id="PS00059">
    <property type="entry name" value="ADH_ZINC"/>
    <property type="match status" value="1"/>
</dbReference>
<dbReference type="OrthoDB" id="9806940at2"/>
<dbReference type="PANTHER" id="PTHR42940">
    <property type="entry name" value="ALCOHOL DEHYDROGENASE 1-RELATED"/>
    <property type="match status" value="1"/>
</dbReference>
<organism evidence="10 11">
    <name type="scientific">Acidisarcina polymorpha</name>
    <dbReference type="NCBI Taxonomy" id="2211140"/>
    <lineage>
        <taxon>Bacteria</taxon>
        <taxon>Pseudomonadati</taxon>
        <taxon>Acidobacteriota</taxon>
        <taxon>Terriglobia</taxon>
        <taxon>Terriglobales</taxon>
        <taxon>Acidobacteriaceae</taxon>
        <taxon>Acidisarcina</taxon>
    </lineage>
</organism>
<dbReference type="Pfam" id="PF00107">
    <property type="entry name" value="ADH_zinc_N"/>
    <property type="match status" value="1"/>
</dbReference>
<keyword evidence="11" id="KW-1185">Reference proteome</keyword>
<dbReference type="RefSeq" id="WP_114209243.1">
    <property type="nucleotide sequence ID" value="NZ_CP030840.1"/>
</dbReference>
<evidence type="ECO:0000256" key="6">
    <source>
        <dbReference type="ARBA" id="ARBA00023002"/>
    </source>
</evidence>
<keyword evidence="4 8" id="KW-0479">Metal-binding</keyword>
<evidence type="ECO:0000256" key="8">
    <source>
        <dbReference type="RuleBase" id="RU361277"/>
    </source>
</evidence>
<dbReference type="SUPFAM" id="SSF51735">
    <property type="entry name" value="NAD(P)-binding Rossmann-fold domains"/>
    <property type="match status" value="1"/>
</dbReference>
<dbReference type="Proteomes" id="UP000253606">
    <property type="component" value="Chromosome"/>
</dbReference>
<accession>A0A2Z5G6Q7</accession>
<dbReference type="CDD" id="cd08297">
    <property type="entry name" value="CAD3"/>
    <property type="match status" value="1"/>
</dbReference>
<dbReference type="AlphaFoldDB" id="A0A2Z5G6Q7"/>
<keyword evidence="5 8" id="KW-0862">Zinc</keyword>
<dbReference type="SUPFAM" id="SSF50129">
    <property type="entry name" value="GroES-like"/>
    <property type="match status" value="1"/>
</dbReference>
<comment type="cofactor">
    <cofactor evidence="1 8">
        <name>Zn(2+)</name>
        <dbReference type="ChEBI" id="CHEBI:29105"/>
    </cofactor>
</comment>
<protein>
    <recommendedName>
        <fullName evidence="3">alcohol dehydrogenase</fullName>
        <ecNumber evidence="3">1.1.1.1</ecNumber>
    </recommendedName>
</protein>
<dbReference type="Pfam" id="PF08240">
    <property type="entry name" value="ADH_N"/>
    <property type="match status" value="1"/>
</dbReference>
<dbReference type="GO" id="GO:0008270">
    <property type="term" value="F:zinc ion binding"/>
    <property type="evidence" value="ECO:0007669"/>
    <property type="project" value="InterPro"/>
</dbReference>
<evidence type="ECO:0000256" key="7">
    <source>
        <dbReference type="ARBA" id="ARBA00023027"/>
    </source>
</evidence>
<evidence type="ECO:0000256" key="5">
    <source>
        <dbReference type="ARBA" id="ARBA00022833"/>
    </source>
</evidence>
<dbReference type="PANTHER" id="PTHR42940:SF8">
    <property type="entry name" value="VACUOLAR PROTEIN SORTING-ASSOCIATED PROTEIN 11"/>
    <property type="match status" value="1"/>
</dbReference>
<evidence type="ECO:0000256" key="4">
    <source>
        <dbReference type="ARBA" id="ARBA00022723"/>
    </source>
</evidence>
<dbReference type="EMBL" id="CP030840">
    <property type="protein sequence ID" value="AXC14477.1"/>
    <property type="molecule type" value="Genomic_DNA"/>
</dbReference>
<dbReference type="GO" id="GO:0004022">
    <property type="term" value="F:alcohol dehydrogenase (NAD+) activity"/>
    <property type="evidence" value="ECO:0007669"/>
    <property type="project" value="UniProtKB-EC"/>
</dbReference>
<name>A0A2Z5G6Q7_9BACT</name>
<evidence type="ECO:0000256" key="1">
    <source>
        <dbReference type="ARBA" id="ARBA00001947"/>
    </source>
</evidence>
<evidence type="ECO:0000259" key="9">
    <source>
        <dbReference type="SMART" id="SM00829"/>
    </source>
</evidence>
<dbReference type="SMART" id="SM00829">
    <property type="entry name" value="PKS_ER"/>
    <property type="match status" value="1"/>
</dbReference>
<gene>
    <name evidence="10" type="ORF">ACPOL_5223</name>
</gene>
<dbReference type="FunFam" id="3.40.50.720:FF:000039">
    <property type="entry name" value="Alcohol dehydrogenase AdhP"/>
    <property type="match status" value="1"/>
</dbReference>
<dbReference type="KEGG" id="abas:ACPOL_5223"/>
<reference evidence="10 11" key="1">
    <citation type="journal article" date="2018" name="Front. Microbiol.">
        <title>Hydrolytic Capabilities as a Key to Environmental Success: Chitinolytic and Cellulolytic Acidobacteria From Acidic Sub-arctic Soils and Boreal Peatlands.</title>
        <authorList>
            <person name="Belova S.E."/>
            <person name="Ravin N.V."/>
            <person name="Pankratov T.A."/>
            <person name="Rakitin A.L."/>
            <person name="Ivanova A.A."/>
            <person name="Beletsky A.V."/>
            <person name="Mardanov A.V."/>
            <person name="Sinninghe Damste J.S."/>
            <person name="Dedysh S.N."/>
        </authorList>
    </citation>
    <scope>NUCLEOTIDE SEQUENCE [LARGE SCALE GENOMIC DNA]</scope>
    <source>
        <strain evidence="10 11">SBC82</strain>
    </source>
</reference>